<dbReference type="Proteomes" id="UP000326354">
    <property type="component" value="Chromosome"/>
</dbReference>
<feature type="signal peptide" evidence="2">
    <location>
        <begin position="1"/>
        <end position="18"/>
    </location>
</feature>
<feature type="chain" id="PRO_5024914583" evidence="2">
    <location>
        <begin position="19"/>
        <end position="398"/>
    </location>
</feature>
<feature type="coiled-coil region" evidence="1">
    <location>
        <begin position="143"/>
        <end position="214"/>
    </location>
</feature>
<dbReference type="EMBL" id="AP019860">
    <property type="protein sequence ID" value="BBM86521.1"/>
    <property type="molecule type" value="Genomic_DNA"/>
</dbReference>
<dbReference type="AlphaFoldDB" id="A0A5S9F5P0"/>
<keyword evidence="4" id="KW-1185">Reference proteome</keyword>
<dbReference type="KEGG" id="uam:UABAM_04907"/>
<protein>
    <submittedName>
        <fullName evidence="3">Chromosome partition protein Smc</fullName>
    </submittedName>
</protein>
<accession>A0A5S9F5P0</accession>
<reference evidence="3 4" key="1">
    <citation type="submission" date="2019-08" db="EMBL/GenBank/DDBJ databases">
        <title>Complete genome sequence of Candidatus Uab amorphum.</title>
        <authorList>
            <person name="Shiratori T."/>
            <person name="Suzuki S."/>
            <person name="Kakizawa Y."/>
            <person name="Ishida K."/>
        </authorList>
    </citation>
    <scope>NUCLEOTIDE SEQUENCE [LARGE SCALE GENOMIC DNA]</scope>
    <source>
        <strain evidence="3 4">SRT547</strain>
    </source>
</reference>
<feature type="coiled-coil region" evidence="1">
    <location>
        <begin position="239"/>
        <end position="336"/>
    </location>
</feature>
<proteinExistence type="predicted"/>
<evidence type="ECO:0000256" key="2">
    <source>
        <dbReference type="SAM" id="SignalP"/>
    </source>
</evidence>
<keyword evidence="2" id="KW-0732">Signal</keyword>
<sequence>MRFVFCIMMLFFSHTILAESYQIFITKIKVSAKNNGKYWDTFKGAPDIQVVISKRHNDEWKKIFVSQVFTNHHIVDEHIVVPTPVEENDEIIIYVVDRDFRRNDNIGSQMLTVKESEKTVTFSMVEELQYVITKYSSLEEKRKASENKRWEELQQQKKAAQQKKIDEREKWRTQMEKERKAFSEELQQQKKIMLEEAQAEITAQKTRAKELMEKQQKSFNAAWEKKRADLRREMEAKFAAEQKQKKEQLAALAEQIKKISEEFNNRSQLYKKKMDELKQKNTTWKTQNEQLQKKIEKQQQDLQQLQKTIDEHKKMLQELQDKIEKVQKQAMFQGATPKKMSPRQMARAMRAMEFFIRRMKTPAQTKVKYDTRFIVDVVKNFTHSYKKWEKTAKLYAQK</sequence>
<evidence type="ECO:0000313" key="4">
    <source>
        <dbReference type="Proteomes" id="UP000326354"/>
    </source>
</evidence>
<name>A0A5S9F5P0_UABAM</name>
<dbReference type="SUPFAM" id="SSF49562">
    <property type="entry name" value="C2 domain (Calcium/lipid-binding domain, CaLB)"/>
    <property type="match status" value="1"/>
</dbReference>
<keyword evidence="1" id="KW-0175">Coiled coil</keyword>
<dbReference type="InterPro" id="IPR035892">
    <property type="entry name" value="C2_domain_sf"/>
</dbReference>
<evidence type="ECO:0000256" key="1">
    <source>
        <dbReference type="SAM" id="Coils"/>
    </source>
</evidence>
<evidence type="ECO:0000313" key="3">
    <source>
        <dbReference type="EMBL" id="BBM86521.1"/>
    </source>
</evidence>
<gene>
    <name evidence="3" type="ORF">UABAM_04907</name>
</gene>
<organism evidence="3 4">
    <name type="scientific">Uabimicrobium amorphum</name>
    <dbReference type="NCBI Taxonomy" id="2596890"/>
    <lineage>
        <taxon>Bacteria</taxon>
        <taxon>Pseudomonadati</taxon>
        <taxon>Planctomycetota</taxon>
        <taxon>Candidatus Uabimicrobiia</taxon>
        <taxon>Candidatus Uabimicrobiales</taxon>
        <taxon>Candidatus Uabimicrobiaceae</taxon>
        <taxon>Candidatus Uabimicrobium</taxon>
    </lineage>
</organism>
<dbReference type="RefSeq" id="WP_151970573.1">
    <property type="nucleotide sequence ID" value="NZ_AP019860.1"/>
</dbReference>